<feature type="transmembrane region" description="Helical" evidence="6">
    <location>
        <begin position="253"/>
        <end position="278"/>
    </location>
</feature>
<keyword evidence="3 6" id="KW-0812">Transmembrane</keyword>
<dbReference type="InterPro" id="IPR001851">
    <property type="entry name" value="ABC_transp_permease"/>
</dbReference>
<feature type="transmembrane region" description="Helical" evidence="6">
    <location>
        <begin position="213"/>
        <end position="233"/>
    </location>
</feature>
<evidence type="ECO:0000256" key="5">
    <source>
        <dbReference type="ARBA" id="ARBA00023136"/>
    </source>
</evidence>
<dbReference type="PANTHER" id="PTHR30482:SF20">
    <property type="entry name" value="HIGH-AFFINITY BRANCHED-CHAIN AMINO ACID TRANSPORT SYSTEM PERMEASE PROTEIN LIVM"/>
    <property type="match status" value="1"/>
</dbReference>
<evidence type="ECO:0000256" key="1">
    <source>
        <dbReference type="ARBA" id="ARBA00004651"/>
    </source>
</evidence>
<dbReference type="Proteomes" id="UP000321058">
    <property type="component" value="Unassembled WGS sequence"/>
</dbReference>
<feature type="transmembrane region" description="Helical" evidence="6">
    <location>
        <begin position="290"/>
        <end position="312"/>
    </location>
</feature>
<dbReference type="AlphaFoldDB" id="A0A512NRP9"/>
<keyword evidence="4 6" id="KW-1133">Transmembrane helix</keyword>
<organism evidence="7 8">
    <name type="scientific">Reyranella soli</name>
    <dbReference type="NCBI Taxonomy" id="1230389"/>
    <lineage>
        <taxon>Bacteria</taxon>
        <taxon>Pseudomonadati</taxon>
        <taxon>Pseudomonadota</taxon>
        <taxon>Alphaproteobacteria</taxon>
        <taxon>Hyphomicrobiales</taxon>
        <taxon>Reyranellaceae</taxon>
        <taxon>Reyranella</taxon>
    </lineage>
</organism>
<reference evidence="7 8" key="1">
    <citation type="submission" date="2019-07" db="EMBL/GenBank/DDBJ databases">
        <title>Whole genome shotgun sequence of Reyranella soli NBRC 108950.</title>
        <authorList>
            <person name="Hosoyama A."/>
            <person name="Uohara A."/>
            <person name="Ohji S."/>
            <person name="Ichikawa N."/>
        </authorList>
    </citation>
    <scope>NUCLEOTIDE SEQUENCE [LARGE SCALE GENOMIC DNA]</scope>
    <source>
        <strain evidence="7 8">NBRC 108950</strain>
    </source>
</reference>
<evidence type="ECO:0000256" key="6">
    <source>
        <dbReference type="SAM" id="Phobius"/>
    </source>
</evidence>
<comment type="caution">
    <text evidence="7">The sequence shown here is derived from an EMBL/GenBank/DDBJ whole genome shotgun (WGS) entry which is preliminary data.</text>
</comment>
<accession>A0A512NRP9</accession>
<dbReference type="RefSeq" id="WP_147156915.1">
    <property type="nucleotide sequence ID" value="NZ_BKAJ01000241.1"/>
</dbReference>
<dbReference type="OrthoDB" id="9034298at2"/>
<comment type="subcellular location">
    <subcellularLocation>
        <location evidence="1">Cell membrane</location>
        <topology evidence="1">Multi-pass membrane protein</topology>
    </subcellularLocation>
</comment>
<feature type="transmembrane region" description="Helical" evidence="6">
    <location>
        <begin position="66"/>
        <end position="84"/>
    </location>
</feature>
<evidence type="ECO:0000256" key="4">
    <source>
        <dbReference type="ARBA" id="ARBA00022989"/>
    </source>
</evidence>
<dbReference type="Pfam" id="PF02653">
    <property type="entry name" value="BPD_transp_2"/>
    <property type="match status" value="1"/>
</dbReference>
<name>A0A512NRP9_9HYPH</name>
<evidence type="ECO:0000313" key="8">
    <source>
        <dbReference type="Proteomes" id="UP000321058"/>
    </source>
</evidence>
<dbReference type="GO" id="GO:0005886">
    <property type="term" value="C:plasma membrane"/>
    <property type="evidence" value="ECO:0007669"/>
    <property type="project" value="UniProtKB-SubCell"/>
</dbReference>
<keyword evidence="5 6" id="KW-0472">Membrane</keyword>
<dbReference type="CDD" id="cd06581">
    <property type="entry name" value="TM_PBP1_LivM_like"/>
    <property type="match status" value="1"/>
</dbReference>
<proteinExistence type="predicted"/>
<sequence>MSTRTSLLVGLALLVLLALVPVDLSDIGVPYPGLRRYGTYILTLWLVTAIAAMGVNLIVGYAGQETLAQAAFVGIGAYLTAIVTKAGMPFGVAFAASGLLTFAIGIALGFPALRVQKHYLAFVTLAFSVLCWLVFRNEEWITGGVMGIRDIERPSFLGWPLRNHVRFYWFVLGIASIMTFVLWWIVRSPWGRAFTALRENPLRAESLGIDVRLYTLLAFALGCAYGGMAGSLYAPLVEFIDPSPFALGPSLLFMLMVVIGGSGTFLGPFVGAGIAVLLPEWLRAWETWYLLIYAVLVMVMMAFFPGGMVGLATRLLTRKARL</sequence>
<evidence type="ECO:0000256" key="3">
    <source>
        <dbReference type="ARBA" id="ARBA00022692"/>
    </source>
</evidence>
<feature type="transmembrane region" description="Helical" evidence="6">
    <location>
        <begin position="40"/>
        <end position="59"/>
    </location>
</feature>
<evidence type="ECO:0000256" key="2">
    <source>
        <dbReference type="ARBA" id="ARBA00022475"/>
    </source>
</evidence>
<keyword evidence="8" id="KW-1185">Reference proteome</keyword>
<dbReference type="GO" id="GO:0015658">
    <property type="term" value="F:branched-chain amino acid transmembrane transporter activity"/>
    <property type="evidence" value="ECO:0007669"/>
    <property type="project" value="InterPro"/>
</dbReference>
<dbReference type="PANTHER" id="PTHR30482">
    <property type="entry name" value="HIGH-AFFINITY BRANCHED-CHAIN AMINO ACID TRANSPORT SYSTEM PERMEASE"/>
    <property type="match status" value="1"/>
</dbReference>
<dbReference type="InterPro" id="IPR043428">
    <property type="entry name" value="LivM-like"/>
</dbReference>
<protein>
    <submittedName>
        <fullName evidence="7">Branched-chain amino acid ABC transporter permease</fullName>
    </submittedName>
</protein>
<dbReference type="EMBL" id="BKAJ01000241">
    <property type="protein sequence ID" value="GEP61630.1"/>
    <property type="molecule type" value="Genomic_DNA"/>
</dbReference>
<keyword evidence="2" id="KW-1003">Cell membrane</keyword>
<evidence type="ECO:0000313" key="7">
    <source>
        <dbReference type="EMBL" id="GEP61630.1"/>
    </source>
</evidence>
<feature type="transmembrane region" description="Helical" evidence="6">
    <location>
        <begin position="90"/>
        <end position="112"/>
    </location>
</feature>
<gene>
    <name evidence="7" type="ORF">RSO01_87960</name>
</gene>
<feature type="transmembrane region" description="Helical" evidence="6">
    <location>
        <begin position="167"/>
        <end position="186"/>
    </location>
</feature>
<feature type="transmembrane region" description="Helical" evidence="6">
    <location>
        <begin position="119"/>
        <end position="135"/>
    </location>
</feature>